<evidence type="ECO:0000313" key="3">
    <source>
        <dbReference type="Proteomes" id="UP000584867"/>
    </source>
</evidence>
<dbReference type="Pfam" id="PF06764">
    <property type="entry name" value="DUF1223"/>
    <property type="match status" value="1"/>
</dbReference>
<proteinExistence type="predicted"/>
<evidence type="ECO:0000313" key="2">
    <source>
        <dbReference type="EMBL" id="MBB5062879.1"/>
    </source>
</evidence>
<dbReference type="PANTHER" id="PTHR36057:SF1">
    <property type="entry name" value="LIPOPROTEIN LIPID ATTACHMENT SITE-LIKE PROTEIN, PUTATIVE (DUF1223)-RELATED"/>
    <property type="match status" value="1"/>
</dbReference>
<feature type="chain" id="PRO_5031366022" description="DUF1223 domain-containing protein" evidence="1">
    <location>
        <begin position="30"/>
        <end position="258"/>
    </location>
</feature>
<accession>A0A7W7ZNL1</accession>
<dbReference type="InterPro" id="IPR010634">
    <property type="entry name" value="DUF1223"/>
</dbReference>
<gene>
    <name evidence="2" type="ORF">HDF15_001216</name>
</gene>
<protein>
    <recommendedName>
        <fullName evidence="4">DUF1223 domain-containing protein</fullName>
    </recommendedName>
</protein>
<organism evidence="2 3">
    <name type="scientific">Granulicella mallensis</name>
    <dbReference type="NCBI Taxonomy" id="940614"/>
    <lineage>
        <taxon>Bacteria</taxon>
        <taxon>Pseudomonadati</taxon>
        <taxon>Acidobacteriota</taxon>
        <taxon>Terriglobia</taxon>
        <taxon>Terriglobales</taxon>
        <taxon>Acidobacteriaceae</taxon>
        <taxon>Granulicella</taxon>
    </lineage>
</organism>
<reference evidence="2 3" key="1">
    <citation type="submission" date="2020-08" db="EMBL/GenBank/DDBJ databases">
        <title>Genomic Encyclopedia of Type Strains, Phase IV (KMG-V): Genome sequencing to study the core and pangenomes of soil and plant-associated prokaryotes.</title>
        <authorList>
            <person name="Whitman W."/>
        </authorList>
    </citation>
    <scope>NUCLEOTIDE SEQUENCE [LARGE SCALE GENOMIC DNA]</scope>
    <source>
        <strain evidence="2 3">X5P3</strain>
    </source>
</reference>
<dbReference type="InterPro" id="IPR036249">
    <property type="entry name" value="Thioredoxin-like_sf"/>
</dbReference>
<dbReference type="PANTHER" id="PTHR36057">
    <property type="match status" value="1"/>
</dbReference>
<keyword evidence="1" id="KW-0732">Signal</keyword>
<dbReference type="Proteomes" id="UP000584867">
    <property type="component" value="Unassembled WGS sequence"/>
</dbReference>
<dbReference type="RefSeq" id="WP_184253636.1">
    <property type="nucleotide sequence ID" value="NZ_JACHIO010000004.1"/>
</dbReference>
<feature type="signal peptide" evidence="1">
    <location>
        <begin position="1"/>
        <end position="29"/>
    </location>
</feature>
<comment type="caution">
    <text evidence="2">The sequence shown here is derived from an EMBL/GenBank/DDBJ whole genome shotgun (WGS) entry which is preliminary data.</text>
</comment>
<dbReference type="SUPFAM" id="SSF52833">
    <property type="entry name" value="Thioredoxin-like"/>
    <property type="match status" value="1"/>
</dbReference>
<sequence>MVRLIQGIAMVWLSNVFLLSAQVATPADAASRPKVILVELFTSEGCSSCPPADNLLRAINGTQPGAGQLIVGISEHVTYWNSLGWTDPFSSDLYTDRQNRYGSRFGLDSVYTPQMVVNGTEQFVGSDQGSLASAIRKEQNRTDPVDLRILSVNRLGGSLTVDFSAKGDASFRGSEIFAVLTDDADQSIVPRGENSGRTLSHVAVARVLLRVAKLQEAPQQTVQIALPTSFHGMTGHHLILFAQAPGSGKVLGADSKPL</sequence>
<dbReference type="EMBL" id="JACHIO010000004">
    <property type="protein sequence ID" value="MBB5062879.1"/>
    <property type="molecule type" value="Genomic_DNA"/>
</dbReference>
<name>A0A7W7ZNL1_9BACT</name>
<dbReference type="AlphaFoldDB" id="A0A7W7ZNL1"/>
<evidence type="ECO:0000256" key="1">
    <source>
        <dbReference type="SAM" id="SignalP"/>
    </source>
</evidence>
<evidence type="ECO:0008006" key="4">
    <source>
        <dbReference type="Google" id="ProtNLM"/>
    </source>
</evidence>